<organism evidence="3 4">
    <name type="scientific">Anaerococcus octavius</name>
    <dbReference type="NCBI Taxonomy" id="54007"/>
    <lineage>
        <taxon>Bacteria</taxon>
        <taxon>Bacillati</taxon>
        <taxon>Bacillota</taxon>
        <taxon>Tissierellia</taxon>
        <taxon>Tissierellales</taxon>
        <taxon>Peptoniphilaceae</taxon>
        <taxon>Anaerococcus</taxon>
    </lineage>
</organism>
<dbReference type="EMBL" id="PKGS01000002">
    <property type="protein sequence ID" value="PKZ16879.1"/>
    <property type="molecule type" value="Genomic_DNA"/>
</dbReference>
<dbReference type="Gene3D" id="1.10.530.10">
    <property type="match status" value="1"/>
</dbReference>
<dbReference type="SMART" id="SM00047">
    <property type="entry name" value="LYZ2"/>
    <property type="match status" value="1"/>
</dbReference>
<feature type="chain" id="PRO_5014135055" evidence="1">
    <location>
        <begin position="28"/>
        <end position="233"/>
    </location>
</feature>
<dbReference type="InterPro" id="IPR002901">
    <property type="entry name" value="MGlyc_endo_b_GlcNAc-like_dom"/>
</dbReference>
<proteinExistence type="predicted"/>
<accession>A0A2I1M9X4</accession>
<dbReference type="RefSeq" id="WP_101539978.1">
    <property type="nucleotide sequence ID" value="NZ_PKGS01000002.1"/>
</dbReference>
<evidence type="ECO:0000259" key="2">
    <source>
        <dbReference type="SMART" id="SM00047"/>
    </source>
</evidence>
<evidence type="ECO:0000313" key="4">
    <source>
        <dbReference type="Proteomes" id="UP000234335"/>
    </source>
</evidence>
<protein>
    <submittedName>
        <fullName evidence="3">Endo-beta-N-acetylglucosaminidase</fullName>
    </submittedName>
</protein>
<comment type="caution">
    <text evidence="3">The sequence shown here is derived from an EMBL/GenBank/DDBJ whole genome shotgun (WGS) entry which is preliminary data.</text>
</comment>
<name>A0A2I1M9X4_9FIRM</name>
<feature type="domain" description="Mannosyl-glycoprotein endo-beta-N-acetylglucosamidase-like" evidence="2">
    <location>
        <begin position="96"/>
        <end position="228"/>
    </location>
</feature>
<dbReference type="Proteomes" id="UP000234335">
    <property type="component" value="Unassembled WGS sequence"/>
</dbReference>
<reference evidence="3 4" key="1">
    <citation type="submission" date="2017-12" db="EMBL/GenBank/DDBJ databases">
        <title>Phylogenetic diversity of female urinary microbiome.</title>
        <authorList>
            <person name="Thomas-White K."/>
            <person name="Wolfe A.J."/>
        </authorList>
    </citation>
    <scope>NUCLEOTIDE SEQUENCE [LARGE SCALE GENOMIC DNA]</scope>
    <source>
        <strain evidence="3 4">UMB0119</strain>
    </source>
</reference>
<sequence>MKNKTSKKAIIFFALSIIICAVRPAYATKDNTETNLMSGINKINYESKLLKKSQAEKYKKFEEDLDEFYEKGSSKIDSDNMFYLLNTPDFTAEELDNALVGTGLAGLGKDFKKAGDTYGINPLLLIAMSKHETGNGTSELFLNKNNLFGFNAYDYDPYNEAKDFKTPADSINTVAKHLKENYLSTDGAYYKGISTDAIGISYATDPDWSKKVNWMMIEAARSMIDEFNSKAGI</sequence>
<dbReference type="AlphaFoldDB" id="A0A2I1M9X4"/>
<dbReference type="GO" id="GO:0004040">
    <property type="term" value="F:amidase activity"/>
    <property type="evidence" value="ECO:0007669"/>
    <property type="project" value="InterPro"/>
</dbReference>
<keyword evidence="4" id="KW-1185">Reference proteome</keyword>
<feature type="signal peptide" evidence="1">
    <location>
        <begin position="1"/>
        <end position="27"/>
    </location>
</feature>
<evidence type="ECO:0000313" key="3">
    <source>
        <dbReference type="EMBL" id="PKZ16879.1"/>
    </source>
</evidence>
<gene>
    <name evidence="3" type="ORF">CYJ34_03575</name>
</gene>
<keyword evidence="1" id="KW-0732">Signal</keyword>
<evidence type="ECO:0000256" key="1">
    <source>
        <dbReference type="SAM" id="SignalP"/>
    </source>
</evidence>
<dbReference type="Pfam" id="PF01832">
    <property type="entry name" value="Glucosaminidase"/>
    <property type="match status" value="1"/>
</dbReference>